<comment type="caution">
    <text evidence="1">The sequence shown here is derived from an EMBL/GenBank/DDBJ whole genome shotgun (WGS) entry which is preliminary data.</text>
</comment>
<dbReference type="PIRSF" id="PIRSF019302">
    <property type="entry name" value="UCP019302"/>
    <property type="match status" value="1"/>
</dbReference>
<evidence type="ECO:0000313" key="2">
    <source>
        <dbReference type="Proteomes" id="UP001224083"/>
    </source>
</evidence>
<dbReference type="EMBL" id="JAQAHH010000004">
    <property type="protein sequence ID" value="MDP9500114.1"/>
    <property type="molecule type" value="Genomic_DNA"/>
</dbReference>
<gene>
    <name evidence="1" type="ORF">O7M46_04010</name>
</gene>
<reference evidence="1 2" key="1">
    <citation type="submission" date="2022-12" db="EMBL/GenBank/DDBJ databases">
        <title>Genome sequence of Pasteurellaceae Bisgaard Taxon 45.</title>
        <authorList>
            <person name="Foggin C."/>
            <person name="Rosen L.E."/>
            <person name="Henton M."/>
            <person name="Buys A."/>
            <person name="Floyd T."/>
            <person name="Turner A.D."/>
            <person name="Tarbin J."/>
            <person name="Lloyd A.S."/>
            <person name="Chaitezvi C."/>
            <person name="Ellis R.J."/>
            <person name="Roberts H.C."/>
            <person name="Dastjerdi A."/>
            <person name="Nunez A."/>
            <person name="Van Vliet A.H."/>
            <person name="Steinbach F."/>
        </authorList>
    </citation>
    <scope>NUCLEOTIDE SEQUENCE [LARGE SCALE GENOMIC DNA]</scope>
    <source>
        <strain evidence="1 2">VF20HR</strain>
    </source>
</reference>
<keyword evidence="2" id="KW-1185">Reference proteome</keyword>
<name>A0ABT9KDG8_9PAST</name>
<protein>
    <submittedName>
        <fullName evidence="1">DUF2322 family protein</fullName>
    </submittedName>
</protein>
<dbReference type="InterPro" id="IPR016755">
    <property type="entry name" value="UCP019302"/>
</dbReference>
<dbReference type="Pfam" id="PF10084">
    <property type="entry name" value="DUF2322"/>
    <property type="match status" value="1"/>
</dbReference>
<organism evidence="1 2">
    <name type="scientific">Bisgaard Taxon 45</name>
    <dbReference type="NCBI Taxonomy" id="304289"/>
    <lineage>
        <taxon>Bacteria</taxon>
        <taxon>Pseudomonadati</taxon>
        <taxon>Pseudomonadota</taxon>
        <taxon>Gammaproteobacteria</taxon>
        <taxon>Pasteurellales</taxon>
        <taxon>Pasteurellaceae</taxon>
    </lineage>
</organism>
<proteinExistence type="predicted"/>
<dbReference type="Proteomes" id="UP001224083">
    <property type="component" value="Unassembled WGS sequence"/>
</dbReference>
<accession>A0ABT9KDG8</accession>
<sequence length="103" mass="11456">MNFNSLLNTLPPIDGLVGLTVMDGDTQVHYIPAIAGKLGSLRVYNALAQAFQDKLDRTSAQKGVQLFAEHSEEAKQYPGKHPNIDLLFHIIDHNLCYQLVPQK</sequence>
<evidence type="ECO:0000313" key="1">
    <source>
        <dbReference type="EMBL" id="MDP9500114.1"/>
    </source>
</evidence>